<comment type="caution">
    <text evidence="10">The sequence shown here is derived from an EMBL/GenBank/DDBJ whole genome shotgun (WGS) entry which is preliminary data.</text>
</comment>
<keyword evidence="3" id="KW-0479">Metal-binding</keyword>
<keyword evidence="2" id="KW-0645">Protease</keyword>
<dbReference type="InterPro" id="IPR016047">
    <property type="entry name" value="M23ase_b-sheet_dom"/>
</dbReference>
<dbReference type="EMBL" id="JAFDVD010000029">
    <property type="protein sequence ID" value="MBM6402615.1"/>
    <property type="molecule type" value="Genomic_DNA"/>
</dbReference>
<dbReference type="InterPro" id="IPR050570">
    <property type="entry name" value="Cell_wall_metabolism_enzyme"/>
</dbReference>
<sequence>MSSKAWWAFAVVAALLLGAPFGAALLLTAVLTPAVAAQPDPTCVGPAATVGPWRPPFAQPYTRTSPFGMRFHPIYHRWRLHSGTDLVSLPAPGPVVAAHDGTVTAAGPRGSYGNAVDIDHGGRTVTRYAHLARINPIARVGATVRAGQVIGVEGSTGASTGNHLHFEIRLHDRPADPVPFMAAHGAPLDGRAVPASRPTQTPTAVAIPETGLPPAGSPRRNSMASPPAPILARIKALYRAAGDRYHLPWELLAGIGMEETRHGATHATSPAGAQGLMQFMPGTFAVYGVDGDHDGTVSITSDADSVHSAANYLTHSGALTGPAGVRRALFAYNHADWYVNDVLHYAHAYAGDPTTSCPN</sequence>
<protein>
    <submittedName>
        <fullName evidence="10">Peptidoglycan DD-metalloendopeptidase family protein</fullName>
    </submittedName>
</protein>
<keyword evidence="11" id="KW-1185">Reference proteome</keyword>
<dbReference type="Gene3D" id="1.10.530.10">
    <property type="match status" value="1"/>
</dbReference>
<keyword evidence="5" id="KW-0862">Zinc</keyword>
<feature type="domain" description="Transglycosylase SLT" evidence="9">
    <location>
        <begin position="266"/>
        <end position="317"/>
    </location>
</feature>
<evidence type="ECO:0000259" key="9">
    <source>
        <dbReference type="Pfam" id="PF13406"/>
    </source>
</evidence>
<evidence type="ECO:0000256" key="5">
    <source>
        <dbReference type="ARBA" id="ARBA00022833"/>
    </source>
</evidence>
<keyword evidence="6" id="KW-0482">Metalloprotease</keyword>
<feature type="region of interest" description="Disordered" evidence="7">
    <location>
        <begin position="193"/>
        <end position="226"/>
    </location>
</feature>
<dbReference type="PANTHER" id="PTHR21666:SF288">
    <property type="entry name" value="CELL DIVISION PROTEIN YTFB"/>
    <property type="match status" value="1"/>
</dbReference>
<dbReference type="InterPro" id="IPR031304">
    <property type="entry name" value="SLT_2"/>
</dbReference>
<keyword evidence="4" id="KW-0378">Hydrolase</keyword>
<evidence type="ECO:0000256" key="4">
    <source>
        <dbReference type="ARBA" id="ARBA00022801"/>
    </source>
</evidence>
<evidence type="ECO:0000313" key="11">
    <source>
        <dbReference type="Proteomes" id="UP001430172"/>
    </source>
</evidence>
<dbReference type="Proteomes" id="UP001430172">
    <property type="component" value="Unassembled WGS sequence"/>
</dbReference>
<dbReference type="PANTHER" id="PTHR21666">
    <property type="entry name" value="PEPTIDASE-RELATED"/>
    <property type="match status" value="1"/>
</dbReference>
<organism evidence="10 11">
    <name type="scientific">Phycicoccus sonneratiae</name>
    <dbReference type="NCBI Taxonomy" id="2807628"/>
    <lineage>
        <taxon>Bacteria</taxon>
        <taxon>Bacillati</taxon>
        <taxon>Actinomycetota</taxon>
        <taxon>Actinomycetes</taxon>
        <taxon>Micrococcales</taxon>
        <taxon>Intrasporangiaceae</taxon>
        <taxon>Phycicoccus</taxon>
    </lineage>
</organism>
<dbReference type="SUPFAM" id="SSF53955">
    <property type="entry name" value="Lysozyme-like"/>
    <property type="match status" value="1"/>
</dbReference>
<dbReference type="Gene3D" id="2.70.70.10">
    <property type="entry name" value="Glucose Permease (Domain IIA)"/>
    <property type="match status" value="1"/>
</dbReference>
<evidence type="ECO:0000256" key="3">
    <source>
        <dbReference type="ARBA" id="ARBA00022723"/>
    </source>
</evidence>
<evidence type="ECO:0000313" key="10">
    <source>
        <dbReference type="EMBL" id="MBM6402615.1"/>
    </source>
</evidence>
<dbReference type="Pfam" id="PF13406">
    <property type="entry name" value="SLT_2"/>
    <property type="match status" value="1"/>
</dbReference>
<name>A0ABS2CS14_9MICO</name>
<proteinExistence type="predicted"/>
<dbReference type="CDD" id="cd13399">
    <property type="entry name" value="Slt35-like"/>
    <property type="match status" value="1"/>
</dbReference>
<accession>A0ABS2CS14</accession>
<evidence type="ECO:0000259" key="8">
    <source>
        <dbReference type="Pfam" id="PF01551"/>
    </source>
</evidence>
<dbReference type="RefSeq" id="WP_204133088.1">
    <property type="nucleotide sequence ID" value="NZ_JAFDVD010000029.1"/>
</dbReference>
<evidence type="ECO:0000256" key="1">
    <source>
        <dbReference type="ARBA" id="ARBA00001947"/>
    </source>
</evidence>
<reference evidence="10" key="1">
    <citation type="submission" date="2021-02" db="EMBL/GenBank/DDBJ databases">
        <title>Phycicoccus sp. MQZ13P-5T, whole genome shotgun sequence.</title>
        <authorList>
            <person name="Tuo L."/>
        </authorList>
    </citation>
    <scope>NUCLEOTIDE SEQUENCE</scope>
    <source>
        <strain evidence="10">MQZ13P-5</strain>
    </source>
</reference>
<comment type="cofactor">
    <cofactor evidence="1">
        <name>Zn(2+)</name>
        <dbReference type="ChEBI" id="CHEBI:29105"/>
    </cofactor>
</comment>
<gene>
    <name evidence="10" type="ORF">JQN70_19655</name>
</gene>
<dbReference type="Pfam" id="PF01551">
    <property type="entry name" value="Peptidase_M23"/>
    <property type="match status" value="1"/>
</dbReference>
<dbReference type="InterPro" id="IPR011055">
    <property type="entry name" value="Dup_hybrid_motif"/>
</dbReference>
<evidence type="ECO:0000256" key="2">
    <source>
        <dbReference type="ARBA" id="ARBA00022670"/>
    </source>
</evidence>
<evidence type="ECO:0000256" key="7">
    <source>
        <dbReference type="SAM" id="MobiDB-lite"/>
    </source>
</evidence>
<dbReference type="SUPFAM" id="SSF51261">
    <property type="entry name" value="Duplicated hybrid motif"/>
    <property type="match status" value="1"/>
</dbReference>
<dbReference type="CDD" id="cd12797">
    <property type="entry name" value="M23_peptidase"/>
    <property type="match status" value="1"/>
</dbReference>
<feature type="domain" description="M23ase beta-sheet core" evidence="8">
    <location>
        <begin position="80"/>
        <end position="177"/>
    </location>
</feature>
<dbReference type="InterPro" id="IPR023346">
    <property type="entry name" value="Lysozyme-like_dom_sf"/>
</dbReference>
<evidence type="ECO:0000256" key="6">
    <source>
        <dbReference type="ARBA" id="ARBA00023049"/>
    </source>
</evidence>